<gene>
    <name evidence="1" type="ORF">EYR41_007707</name>
</gene>
<comment type="caution">
    <text evidence="1">The sequence shown here is derived from an EMBL/GenBank/DDBJ whole genome shotgun (WGS) entry which is preliminary data.</text>
</comment>
<organism evidence="1 2">
    <name type="scientific">Orbilia oligospora</name>
    <name type="common">Nematode-trapping fungus</name>
    <name type="synonym">Arthrobotrys oligospora</name>
    <dbReference type="NCBI Taxonomy" id="2813651"/>
    <lineage>
        <taxon>Eukaryota</taxon>
        <taxon>Fungi</taxon>
        <taxon>Dikarya</taxon>
        <taxon>Ascomycota</taxon>
        <taxon>Pezizomycotina</taxon>
        <taxon>Orbiliomycetes</taxon>
        <taxon>Orbiliales</taxon>
        <taxon>Orbiliaceae</taxon>
        <taxon>Orbilia</taxon>
    </lineage>
</organism>
<dbReference type="AlphaFoldDB" id="A0A7C8KME7"/>
<evidence type="ECO:0000313" key="2">
    <source>
        <dbReference type="Proteomes" id="UP000297595"/>
    </source>
</evidence>
<dbReference type="EMBL" id="SOZJ01000005">
    <property type="protein sequence ID" value="TGJ66047.1"/>
    <property type="molecule type" value="Genomic_DNA"/>
</dbReference>
<reference evidence="1 2" key="1">
    <citation type="submission" date="2019-03" db="EMBL/GenBank/DDBJ databases">
        <title>Nematode-trapping fungi genome.</title>
        <authorList>
            <person name="Vidal-Diez De Ulzurrun G."/>
        </authorList>
    </citation>
    <scope>NUCLEOTIDE SEQUENCE [LARGE SCALE GENOMIC DNA]</scope>
    <source>
        <strain evidence="1 2">TWF154</strain>
    </source>
</reference>
<name>A0A7C8KME7_ORBOL</name>
<accession>A0A7C8KME7</accession>
<protein>
    <submittedName>
        <fullName evidence="1">Uncharacterized protein</fullName>
    </submittedName>
</protein>
<evidence type="ECO:0000313" key="1">
    <source>
        <dbReference type="EMBL" id="TGJ66047.1"/>
    </source>
</evidence>
<sequence>MRNLARISTVSSVGQLGDILLSSRSERRHQNKKFAESRRMPKNVSEYRFCILQRMFLFSSGVSTSVSIKHRMPVCDIMVYGISDIEDNNTNRYNEERKPRGS</sequence>
<dbReference type="Proteomes" id="UP000297595">
    <property type="component" value="Unassembled WGS sequence"/>
</dbReference>
<proteinExistence type="predicted"/>